<dbReference type="EMBL" id="BGZK01000023">
    <property type="protein sequence ID" value="GBP06760.1"/>
    <property type="molecule type" value="Genomic_DNA"/>
</dbReference>
<protein>
    <submittedName>
        <fullName evidence="1">Uncharacterized protein</fullName>
    </submittedName>
</protein>
<name>A0A4C1SZR2_EUMVA</name>
<evidence type="ECO:0000313" key="1">
    <source>
        <dbReference type="EMBL" id="GBP06760.1"/>
    </source>
</evidence>
<proteinExistence type="predicted"/>
<reference evidence="1 2" key="1">
    <citation type="journal article" date="2019" name="Commun. Biol.">
        <title>The bagworm genome reveals a unique fibroin gene that provides high tensile strength.</title>
        <authorList>
            <person name="Kono N."/>
            <person name="Nakamura H."/>
            <person name="Ohtoshi R."/>
            <person name="Tomita M."/>
            <person name="Numata K."/>
            <person name="Arakawa K."/>
        </authorList>
    </citation>
    <scope>NUCLEOTIDE SEQUENCE [LARGE SCALE GENOMIC DNA]</scope>
</reference>
<dbReference type="Proteomes" id="UP000299102">
    <property type="component" value="Unassembled WGS sequence"/>
</dbReference>
<accession>A0A4C1SZR2</accession>
<organism evidence="1 2">
    <name type="scientific">Eumeta variegata</name>
    <name type="common">Bagworm moth</name>
    <name type="synonym">Eumeta japonica</name>
    <dbReference type="NCBI Taxonomy" id="151549"/>
    <lineage>
        <taxon>Eukaryota</taxon>
        <taxon>Metazoa</taxon>
        <taxon>Ecdysozoa</taxon>
        <taxon>Arthropoda</taxon>
        <taxon>Hexapoda</taxon>
        <taxon>Insecta</taxon>
        <taxon>Pterygota</taxon>
        <taxon>Neoptera</taxon>
        <taxon>Endopterygota</taxon>
        <taxon>Lepidoptera</taxon>
        <taxon>Glossata</taxon>
        <taxon>Ditrysia</taxon>
        <taxon>Tineoidea</taxon>
        <taxon>Psychidae</taxon>
        <taxon>Oiketicinae</taxon>
        <taxon>Eumeta</taxon>
    </lineage>
</organism>
<dbReference type="AlphaFoldDB" id="A0A4C1SZR2"/>
<comment type="caution">
    <text evidence="1">The sequence shown here is derived from an EMBL/GenBank/DDBJ whole genome shotgun (WGS) entry which is preliminary data.</text>
</comment>
<gene>
    <name evidence="1" type="ORF">EVAR_92696_1</name>
</gene>
<evidence type="ECO:0000313" key="2">
    <source>
        <dbReference type="Proteomes" id="UP000299102"/>
    </source>
</evidence>
<keyword evidence="2" id="KW-1185">Reference proteome</keyword>
<sequence length="87" mass="10131">MCTRCDKCCFARCRPDIALTSSFPCPYYELYKLAPTQDYPGVYDYLRRLLANHRNTVFAKLLTTPGVLSARIQRRNVQRARAREARV</sequence>